<organism evidence="2 3">
    <name type="scientific">Candidatus Portnoybacteria bacterium CG23_combo_of_CG06-09_8_20_14_all_37_13</name>
    <dbReference type="NCBI Taxonomy" id="1974819"/>
    <lineage>
        <taxon>Bacteria</taxon>
        <taxon>Candidatus Portnoyibacteriota</taxon>
    </lineage>
</organism>
<feature type="domain" description="NYN" evidence="1">
    <location>
        <begin position="13"/>
        <end position="147"/>
    </location>
</feature>
<name>A0A2G9YDG3_9BACT</name>
<reference evidence="2 3" key="1">
    <citation type="submission" date="2017-09" db="EMBL/GenBank/DDBJ databases">
        <title>Depth-based differentiation of microbial function through sediment-hosted aquifers and enrichment of novel symbionts in the deep terrestrial subsurface.</title>
        <authorList>
            <person name="Probst A.J."/>
            <person name="Ladd B."/>
            <person name="Jarett J.K."/>
            <person name="Geller-Mcgrath D.E."/>
            <person name="Sieber C.M."/>
            <person name="Emerson J.B."/>
            <person name="Anantharaman K."/>
            <person name="Thomas B.C."/>
            <person name="Malmstrom R."/>
            <person name="Stieglmeier M."/>
            <person name="Klingl A."/>
            <person name="Woyke T."/>
            <person name="Ryan C.M."/>
            <person name="Banfield J.F."/>
        </authorList>
    </citation>
    <scope>NUCLEOTIDE SEQUENCE [LARGE SCALE GENOMIC DNA]</scope>
    <source>
        <strain evidence="2">CG23_combo_of_CG06-09_8_20_14_all_37_13</strain>
    </source>
</reference>
<dbReference type="InterPro" id="IPR021139">
    <property type="entry name" value="NYN"/>
</dbReference>
<proteinExistence type="predicted"/>
<dbReference type="EMBL" id="PCRH01000018">
    <property type="protein sequence ID" value="PIP17267.1"/>
    <property type="molecule type" value="Genomic_DNA"/>
</dbReference>
<dbReference type="GO" id="GO:0004540">
    <property type="term" value="F:RNA nuclease activity"/>
    <property type="evidence" value="ECO:0007669"/>
    <property type="project" value="InterPro"/>
</dbReference>
<accession>A0A2G9YDG3</accession>
<dbReference type="AlphaFoldDB" id="A0A2G9YDG3"/>
<comment type="caution">
    <text evidence="2">The sequence shown here is derived from an EMBL/GenBank/DDBJ whole genome shotgun (WGS) entry which is preliminary data.</text>
</comment>
<dbReference type="Gene3D" id="3.40.50.1010">
    <property type="entry name" value="5'-nuclease"/>
    <property type="match status" value="1"/>
</dbReference>
<dbReference type="PANTHER" id="PTHR35458">
    <property type="entry name" value="SLR0755 PROTEIN"/>
    <property type="match status" value="1"/>
</dbReference>
<protein>
    <recommendedName>
        <fullName evidence="1">NYN domain-containing protein</fullName>
    </recommendedName>
</protein>
<evidence type="ECO:0000313" key="2">
    <source>
        <dbReference type="EMBL" id="PIP17267.1"/>
    </source>
</evidence>
<dbReference type="PANTHER" id="PTHR35458:SF2">
    <property type="entry name" value="SLR0755 PROTEIN"/>
    <property type="match status" value="1"/>
</dbReference>
<dbReference type="Pfam" id="PF01936">
    <property type="entry name" value="NYN"/>
    <property type="match status" value="1"/>
</dbReference>
<evidence type="ECO:0000313" key="3">
    <source>
        <dbReference type="Proteomes" id="UP000231480"/>
    </source>
</evidence>
<dbReference type="Proteomes" id="UP000231480">
    <property type="component" value="Unassembled WGS sequence"/>
</dbReference>
<gene>
    <name evidence="2" type="ORF">COX44_00765</name>
</gene>
<evidence type="ECO:0000259" key="1">
    <source>
        <dbReference type="Pfam" id="PF01936"/>
    </source>
</evidence>
<dbReference type="InterPro" id="IPR047140">
    <property type="entry name" value="LabA"/>
</dbReference>
<sequence>MKKKLNLKSPCRVYIDWANVYGWTKSLKKEVDPKKLFKYLKSYKEIQDIKFYFGQDKHLKSRQFLKDIKKIGYNLTTKPVKYIPIAKVEDKIINRRKCDFDMEICIDVHKALEENIQSFIFFTGDGDFEPLYKLLITKQKQAIVVYSTGHLGREIWNIKKGIFKIEIKNLMTLPKLK</sequence>